<sequence length="259" mass="29693">MIKVIIMTQQDRFYIPKNIQKIIDNSEVLQVVNVECKSSLQNKLSDFIKWFGIFQVGKMGIVTVLRTLAGKLDKLFGYKLYQGLCGVEHVARKNNVLYKVINNSNSEDFYKEVKELEPDVILSFSAPQVIKEPLLSCPKYGILNVHGSLLPDYRGCMPSFWYVFNEEEYGGATVHYMAEKIDDGDIVAQDKVYIGDCKSMFELMERTKRVGGDMMVKAIKAMENGTLERKPNIASEGRYFTWPTAEQGKEFRAKRKRLI</sequence>
<dbReference type="Proteomes" id="UP000239863">
    <property type="component" value="Unassembled WGS sequence"/>
</dbReference>
<reference evidence="2 3" key="1">
    <citation type="submission" date="2018-02" db="EMBL/GenBank/DDBJ databases">
        <title>Genomic Encyclopedia of Archaeal and Bacterial Type Strains, Phase II (KMG-II): from individual species to whole genera.</title>
        <authorList>
            <person name="Goeker M."/>
        </authorList>
    </citation>
    <scope>NUCLEOTIDE SEQUENCE [LARGE SCALE GENOMIC DNA]</scope>
    <source>
        <strain evidence="2 3">DSM 15099</strain>
    </source>
</reference>
<feature type="domain" description="Formyl transferase N-terminal" evidence="1">
    <location>
        <begin position="103"/>
        <end position="219"/>
    </location>
</feature>
<dbReference type="InterPro" id="IPR001555">
    <property type="entry name" value="GART_AS"/>
</dbReference>
<dbReference type="AlphaFoldDB" id="A0A2S6FVZ3"/>
<comment type="caution">
    <text evidence="2">The sequence shown here is derived from an EMBL/GenBank/DDBJ whole genome shotgun (WGS) entry which is preliminary data.</text>
</comment>
<gene>
    <name evidence="2" type="ORF">BD821_11614</name>
</gene>
<dbReference type="GO" id="GO:0005829">
    <property type="term" value="C:cytosol"/>
    <property type="evidence" value="ECO:0007669"/>
    <property type="project" value="TreeGrafter"/>
</dbReference>
<organism evidence="2 3">
    <name type="scientific">Clostridium algidicarnis DSM 15099</name>
    <dbReference type="NCBI Taxonomy" id="1121295"/>
    <lineage>
        <taxon>Bacteria</taxon>
        <taxon>Bacillati</taxon>
        <taxon>Bacillota</taxon>
        <taxon>Clostridia</taxon>
        <taxon>Eubacteriales</taxon>
        <taxon>Clostridiaceae</taxon>
        <taxon>Clostridium</taxon>
    </lineage>
</organism>
<evidence type="ECO:0000313" key="2">
    <source>
        <dbReference type="EMBL" id="PPK46368.1"/>
    </source>
</evidence>
<dbReference type="OrthoDB" id="9802815at2"/>
<dbReference type="RefSeq" id="WP_104410438.1">
    <property type="nucleotide sequence ID" value="NZ_PTIS01000016.1"/>
</dbReference>
<accession>A0A2S6FVZ3</accession>
<evidence type="ECO:0000313" key="3">
    <source>
        <dbReference type="Proteomes" id="UP000239863"/>
    </source>
</evidence>
<name>A0A2S6FVZ3_9CLOT</name>
<dbReference type="PROSITE" id="PS00373">
    <property type="entry name" value="GART"/>
    <property type="match status" value="1"/>
</dbReference>
<dbReference type="PANTHER" id="PTHR11138:SF5">
    <property type="entry name" value="METHIONYL-TRNA FORMYLTRANSFERASE, MITOCHONDRIAL"/>
    <property type="match status" value="1"/>
</dbReference>
<dbReference type="PANTHER" id="PTHR11138">
    <property type="entry name" value="METHIONYL-TRNA FORMYLTRANSFERASE"/>
    <property type="match status" value="1"/>
</dbReference>
<keyword evidence="2" id="KW-0808">Transferase</keyword>
<dbReference type="Pfam" id="PF00551">
    <property type="entry name" value="Formyl_trans_N"/>
    <property type="match status" value="1"/>
</dbReference>
<evidence type="ECO:0000259" key="1">
    <source>
        <dbReference type="Pfam" id="PF00551"/>
    </source>
</evidence>
<dbReference type="EMBL" id="PTIS01000016">
    <property type="protein sequence ID" value="PPK46368.1"/>
    <property type="molecule type" value="Genomic_DNA"/>
</dbReference>
<dbReference type="Gene3D" id="3.40.50.12230">
    <property type="match status" value="1"/>
</dbReference>
<protein>
    <submittedName>
        <fullName evidence="2">Formyl transferase-like protein</fullName>
    </submittedName>
</protein>
<dbReference type="SUPFAM" id="SSF53328">
    <property type="entry name" value="Formyltransferase"/>
    <property type="match status" value="1"/>
</dbReference>
<proteinExistence type="predicted"/>
<dbReference type="InterPro" id="IPR002376">
    <property type="entry name" value="Formyl_transf_N"/>
</dbReference>
<dbReference type="InterPro" id="IPR036477">
    <property type="entry name" value="Formyl_transf_N_sf"/>
</dbReference>
<dbReference type="GO" id="GO:0004479">
    <property type="term" value="F:methionyl-tRNA formyltransferase activity"/>
    <property type="evidence" value="ECO:0007669"/>
    <property type="project" value="TreeGrafter"/>
</dbReference>